<accession>A0A6J5RVJ4</accession>
<protein>
    <submittedName>
        <fullName evidence="1">Uncharacterized protein</fullName>
    </submittedName>
</protein>
<reference evidence="1" key="1">
    <citation type="submission" date="2020-05" db="EMBL/GenBank/DDBJ databases">
        <authorList>
            <person name="Chiriac C."/>
            <person name="Salcher M."/>
            <person name="Ghai R."/>
            <person name="Kavagutti S V."/>
        </authorList>
    </citation>
    <scope>NUCLEOTIDE SEQUENCE</scope>
</reference>
<gene>
    <name evidence="1" type="ORF">UFOVP1339_21</name>
</gene>
<dbReference type="EMBL" id="LR797300">
    <property type="protein sequence ID" value="CAB4200003.1"/>
    <property type="molecule type" value="Genomic_DNA"/>
</dbReference>
<proteinExistence type="predicted"/>
<sequence length="70" mass="7748">MMRGVNALLRCLPLPKEDDDYMMLKCMSCGLTVVPRLNKRGQQHCPNCGGRSFLPPGIVQVSPTRFEVAA</sequence>
<name>A0A6J5RVJ4_9CAUD</name>
<evidence type="ECO:0000313" key="1">
    <source>
        <dbReference type="EMBL" id="CAB4200003.1"/>
    </source>
</evidence>
<organism evidence="1">
    <name type="scientific">uncultured Caudovirales phage</name>
    <dbReference type="NCBI Taxonomy" id="2100421"/>
    <lineage>
        <taxon>Viruses</taxon>
        <taxon>Duplodnaviria</taxon>
        <taxon>Heunggongvirae</taxon>
        <taxon>Uroviricota</taxon>
        <taxon>Caudoviricetes</taxon>
        <taxon>Peduoviridae</taxon>
        <taxon>Maltschvirus</taxon>
        <taxon>Maltschvirus maltsch</taxon>
    </lineage>
</organism>